<dbReference type="GO" id="GO:0006886">
    <property type="term" value="P:intracellular protein transport"/>
    <property type="evidence" value="ECO:0007669"/>
    <property type="project" value="TreeGrafter"/>
</dbReference>
<dbReference type="Proteomes" id="UP000092555">
    <property type="component" value="Unassembled WGS sequence"/>
</dbReference>
<reference evidence="3 4" key="1">
    <citation type="submission" date="2016-05" db="EMBL/GenBank/DDBJ databases">
        <title>Comparative genomics of biotechnologically important yeasts.</title>
        <authorList>
            <consortium name="DOE Joint Genome Institute"/>
            <person name="Riley R."/>
            <person name="Haridas S."/>
            <person name="Wolfe K.H."/>
            <person name="Lopes M.R."/>
            <person name="Hittinger C.T."/>
            <person name="Goker M."/>
            <person name="Salamov A."/>
            <person name="Wisecaver J."/>
            <person name="Long T.M."/>
            <person name="Aerts A.L."/>
            <person name="Barry K."/>
            <person name="Choi C."/>
            <person name="Clum A."/>
            <person name="Coughlan A.Y."/>
            <person name="Deshpande S."/>
            <person name="Douglass A.P."/>
            <person name="Hanson S.J."/>
            <person name="Klenk H.-P."/>
            <person name="LaButti K."/>
            <person name="Lapidus A."/>
            <person name="Lindquist E."/>
            <person name="Lipzen A."/>
            <person name="Meier-kolthoff J.P."/>
            <person name="Ohm R.A."/>
            <person name="Otillar R.P."/>
            <person name="Pangilinan J."/>
            <person name="Peng Y."/>
            <person name="Rokas A."/>
            <person name="Rosa C.A."/>
            <person name="Scheuner C."/>
            <person name="Sibirny A.A."/>
            <person name="Slot J.C."/>
            <person name="Stielow J.B."/>
            <person name="Sun H."/>
            <person name="Kurtzman C.P."/>
            <person name="Blackwell M."/>
            <person name="Grigoriev I.V."/>
            <person name="Jeffries T.W."/>
        </authorList>
    </citation>
    <scope>NUCLEOTIDE SEQUENCE [LARGE SCALE GENOMIC DNA]</scope>
    <source>
        <strain evidence="3 4">NRRL YB-4993</strain>
    </source>
</reference>
<dbReference type="InterPro" id="IPR029071">
    <property type="entry name" value="Ubiquitin-like_domsf"/>
</dbReference>
<dbReference type="InterPro" id="IPR021569">
    <property type="entry name" value="TUG-UBL1"/>
</dbReference>
<comment type="caution">
    <text evidence="3">The sequence shown here is derived from an EMBL/GenBank/DDBJ whole genome shotgun (WGS) entry which is preliminary data.</text>
</comment>
<keyword evidence="4" id="KW-1185">Reference proteome</keyword>
<dbReference type="AlphaFoldDB" id="A0A1A0H8L6"/>
<dbReference type="GO" id="GO:0005634">
    <property type="term" value="C:nucleus"/>
    <property type="evidence" value="ECO:0007669"/>
    <property type="project" value="TreeGrafter"/>
</dbReference>
<dbReference type="PANTHER" id="PTHR46467:SF1">
    <property type="entry name" value="TETHER CONTAINING UBX DOMAIN FOR GLUT4"/>
    <property type="match status" value="1"/>
</dbReference>
<dbReference type="EMBL" id="LXTC01000004">
    <property type="protein sequence ID" value="OBA20459.1"/>
    <property type="molecule type" value="Genomic_DNA"/>
</dbReference>
<name>A0A1A0H8L6_9ASCO</name>
<organism evidence="3 4">
    <name type="scientific">Metschnikowia bicuspidata var. bicuspidata NRRL YB-4993</name>
    <dbReference type="NCBI Taxonomy" id="869754"/>
    <lineage>
        <taxon>Eukaryota</taxon>
        <taxon>Fungi</taxon>
        <taxon>Dikarya</taxon>
        <taxon>Ascomycota</taxon>
        <taxon>Saccharomycotina</taxon>
        <taxon>Pichiomycetes</taxon>
        <taxon>Metschnikowiaceae</taxon>
        <taxon>Metschnikowia</taxon>
    </lineage>
</organism>
<dbReference type="OrthoDB" id="440781at2759"/>
<evidence type="ECO:0000259" key="2">
    <source>
        <dbReference type="Pfam" id="PF11470"/>
    </source>
</evidence>
<dbReference type="SUPFAM" id="SSF54236">
    <property type="entry name" value="Ubiquitin-like"/>
    <property type="match status" value="1"/>
</dbReference>
<evidence type="ECO:0000313" key="3">
    <source>
        <dbReference type="EMBL" id="OBA20459.1"/>
    </source>
</evidence>
<feature type="region of interest" description="Disordered" evidence="1">
    <location>
        <begin position="473"/>
        <end position="513"/>
    </location>
</feature>
<dbReference type="Pfam" id="PF11470">
    <property type="entry name" value="TUG-UBL1"/>
    <property type="match status" value="1"/>
</dbReference>
<gene>
    <name evidence="3" type="ORF">METBIDRAFT_44199</name>
</gene>
<proteinExistence type="predicted"/>
<feature type="compositionally biased region" description="Basic and acidic residues" evidence="1">
    <location>
        <begin position="492"/>
        <end position="501"/>
    </location>
</feature>
<evidence type="ECO:0000313" key="4">
    <source>
        <dbReference type="Proteomes" id="UP000092555"/>
    </source>
</evidence>
<evidence type="ECO:0000256" key="1">
    <source>
        <dbReference type="SAM" id="MobiDB-lite"/>
    </source>
</evidence>
<feature type="domain" description="TUG ubiquitin-like" evidence="2">
    <location>
        <begin position="7"/>
        <end position="71"/>
    </location>
</feature>
<dbReference type="RefSeq" id="XP_018710981.1">
    <property type="nucleotide sequence ID" value="XM_018857757.1"/>
</dbReference>
<dbReference type="PANTHER" id="PTHR46467">
    <property type="entry name" value="TETHER CONTAINING UBX DOMAIN FOR GLUT4"/>
    <property type="match status" value="1"/>
</dbReference>
<feature type="compositionally biased region" description="Basic residues" evidence="1">
    <location>
        <begin position="502"/>
        <end position="513"/>
    </location>
</feature>
<sequence>MSYTFSVAYQNSVKKVTCRPTASVNQLVALLLDKFKLAPTTNGTLAHGSRTLDGLTPVRLAGLVNNATLILKTALGPYEAALKLVGSVDGVPVAQILKVQSDATLPQLVTQLLGSLGAGAGPGDRRVELGAMRLVVRSLQPEFAAMTVGALVGFSPNAVVRVAIGDETAAAQTAGPARRQGRPDEGARTPEPGAASARGNAAVLASAHENADSTGQHHQGPGAGRLGAVDLQGGRGHQTALPPGIREPLKAPQRQETTPELPLRGLSPGASLATADRQRARPAAFAAAQTQITPAAPESAEVWALPVETSDTVYEPVSSTAPYENPAEDYELTSKQAEKYYQMLRAMQGRPAARKKATRPARYTIRIRFPDRTLLDLHFEDPGTKLGQLLKKLDSYLLPPHSHNYRLRNGLPPCEPVAVGFDANNTALHHHPLFQLEKILLIWESRDPAPGPYLKPELQRKDVSELPTVVLDTHRGNLEAEDETTGGVKNTFGREGKETAKPKKTGMPKWFRP</sequence>
<dbReference type="STRING" id="869754.A0A1A0H8L6"/>
<accession>A0A1A0H8L6</accession>
<feature type="region of interest" description="Disordered" evidence="1">
    <location>
        <begin position="170"/>
        <end position="269"/>
    </location>
</feature>
<dbReference type="GeneID" id="30030733"/>
<protein>
    <recommendedName>
        <fullName evidence="2">TUG ubiquitin-like domain-containing protein</fullName>
    </recommendedName>
</protein>
<dbReference type="Gene3D" id="3.10.20.90">
    <property type="entry name" value="Phosphatidylinositol 3-kinase Catalytic Subunit, Chain A, domain 1"/>
    <property type="match status" value="1"/>
</dbReference>
<dbReference type="GO" id="GO:0012506">
    <property type="term" value="C:vesicle membrane"/>
    <property type="evidence" value="ECO:0007669"/>
    <property type="project" value="TreeGrafter"/>
</dbReference>
<dbReference type="GO" id="GO:0005737">
    <property type="term" value="C:cytoplasm"/>
    <property type="evidence" value="ECO:0007669"/>
    <property type="project" value="TreeGrafter"/>
</dbReference>